<proteinExistence type="predicted"/>
<dbReference type="AlphaFoldDB" id="A0A6J6Q840"/>
<organism evidence="1">
    <name type="scientific">freshwater metagenome</name>
    <dbReference type="NCBI Taxonomy" id="449393"/>
    <lineage>
        <taxon>unclassified sequences</taxon>
        <taxon>metagenomes</taxon>
        <taxon>ecological metagenomes</taxon>
    </lineage>
</organism>
<gene>
    <name evidence="1" type="ORF">UFOPK2579_01155</name>
</gene>
<accession>A0A6J6Q840</accession>
<evidence type="ECO:0000313" key="1">
    <source>
        <dbReference type="EMBL" id="CAB4705365.1"/>
    </source>
</evidence>
<name>A0A6J6Q840_9ZZZZ</name>
<dbReference type="EMBL" id="CAEZXR010000121">
    <property type="protein sequence ID" value="CAB4705365.1"/>
    <property type="molecule type" value="Genomic_DNA"/>
</dbReference>
<sequence length="238" mass="26472">MIVRLTQAKHSSAPDSYRGFVTESPTDLELGAEGDAELSLADAVDAQERARQCDSYFSRLRFQKNGEVWVSWWQPETASGYDRYQLVTENGVRLGGCWSHDAGECWSLDDPFPPPHEDARNHVVVGPLGRVFAHRDCEWATTGVPEVLTYESAGLDRCCARPWALAASEQALMSAVSTHIGSYLTSPSALPVFDRLLGWRVFGVYDGHTQWPGYDPQRGLDPETRDRLCVQVALQELG</sequence>
<reference evidence="1" key="1">
    <citation type="submission" date="2020-05" db="EMBL/GenBank/DDBJ databases">
        <authorList>
            <person name="Chiriac C."/>
            <person name="Salcher M."/>
            <person name="Ghai R."/>
            <person name="Kavagutti S V."/>
        </authorList>
    </citation>
    <scope>NUCLEOTIDE SEQUENCE</scope>
</reference>
<protein>
    <submittedName>
        <fullName evidence="1">Unannotated protein</fullName>
    </submittedName>
</protein>